<dbReference type="NCBIfam" id="TIGR02613">
    <property type="entry name" value="mob_myst_B"/>
    <property type="match status" value="1"/>
</dbReference>
<dbReference type="PANTHER" id="PTHR13504:SF39">
    <property type="entry name" value="CELL FILAMENTATION PROTEIN"/>
    <property type="match status" value="1"/>
</dbReference>
<protein>
    <submittedName>
        <fullName evidence="2">Mobile mystery protein B</fullName>
    </submittedName>
</protein>
<name>A0ABY5EDD5_9PSED</name>
<dbReference type="Gene3D" id="1.10.3290.10">
    <property type="entry name" value="Fido-like domain"/>
    <property type="match status" value="1"/>
</dbReference>
<feature type="domain" description="Fido" evidence="1">
    <location>
        <begin position="61"/>
        <end position="199"/>
    </location>
</feature>
<dbReference type="EMBL" id="CP101125">
    <property type="protein sequence ID" value="UTO12795.1"/>
    <property type="molecule type" value="Genomic_DNA"/>
</dbReference>
<dbReference type="InterPro" id="IPR003812">
    <property type="entry name" value="Fido"/>
</dbReference>
<proteinExistence type="predicted"/>
<sequence>MVSTVAVELELKPGQTPLDPDEIAGLKPRHISTQGELDEWEAENILKARQWLNRQKSLDVLNEGFCRDLHKRMFSDTWRWAGTFRRTEKNIGCEPIQIAIKLNHLLGNVAYWIEHKVFSFDEIAVRFHRELVWIHAFPNGNGRHARYMTDALLTQCGCPEFSWGSGNLVSMCEVRDRYIKSLREADKGDYVALLAFARS</sequence>
<dbReference type="RefSeq" id="WP_236708613.1">
    <property type="nucleotide sequence ID" value="NZ_CP101125.1"/>
</dbReference>
<accession>A0ABY5EDD5</accession>
<organism evidence="2 3">
    <name type="scientific">Pseudomonas nunensis</name>
    <dbReference type="NCBI Taxonomy" id="2961896"/>
    <lineage>
        <taxon>Bacteria</taxon>
        <taxon>Pseudomonadati</taxon>
        <taxon>Pseudomonadota</taxon>
        <taxon>Gammaproteobacteria</taxon>
        <taxon>Pseudomonadales</taxon>
        <taxon>Pseudomonadaceae</taxon>
        <taxon>Pseudomonas</taxon>
    </lineage>
</organism>
<dbReference type="Proteomes" id="UP001059607">
    <property type="component" value="Chromosome"/>
</dbReference>
<evidence type="ECO:0000259" key="1">
    <source>
        <dbReference type="PROSITE" id="PS51459"/>
    </source>
</evidence>
<gene>
    <name evidence="2" type="ORF">NK667_21830</name>
</gene>
<reference evidence="2" key="1">
    <citation type="submission" date="2022-07" db="EMBL/GenBank/DDBJ databases">
        <title>Pseudomonas nunamit sp. nov. an antifungal species isolated from Greenland.</title>
        <authorList>
            <person name="Ntana F."/>
            <person name="Hennessy R.C."/>
            <person name="Zervas A."/>
            <person name="Stougaard P."/>
        </authorList>
    </citation>
    <scope>NUCLEOTIDE SEQUENCE</scope>
    <source>
        <strain evidence="2">In5</strain>
    </source>
</reference>
<evidence type="ECO:0000313" key="3">
    <source>
        <dbReference type="Proteomes" id="UP001059607"/>
    </source>
</evidence>
<dbReference type="PANTHER" id="PTHR13504">
    <property type="entry name" value="FIDO DOMAIN-CONTAINING PROTEIN DDB_G0283145"/>
    <property type="match status" value="1"/>
</dbReference>
<dbReference type="InterPro" id="IPR036597">
    <property type="entry name" value="Fido-like_dom_sf"/>
</dbReference>
<dbReference type="InterPro" id="IPR013436">
    <property type="entry name" value="Mobile_mystery_prot_B"/>
</dbReference>
<dbReference type="SUPFAM" id="SSF140931">
    <property type="entry name" value="Fic-like"/>
    <property type="match status" value="1"/>
</dbReference>
<dbReference type="PROSITE" id="PS51459">
    <property type="entry name" value="FIDO"/>
    <property type="match status" value="1"/>
</dbReference>
<keyword evidence="3" id="KW-1185">Reference proteome</keyword>
<dbReference type="InterPro" id="IPR040198">
    <property type="entry name" value="Fido_containing"/>
</dbReference>
<dbReference type="Pfam" id="PF02661">
    <property type="entry name" value="Fic"/>
    <property type="match status" value="1"/>
</dbReference>
<evidence type="ECO:0000313" key="2">
    <source>
        <dbReference type="EMBL" id="UTO12795.1"/>
    </source>
</evidence>